<evidence type="ECO:0000313" key="5">
    <source>
        <dbReference type="Proteomes" id="UP000254060"/>
    </source>
</evidence>
<keyword evidence="2" id="KW-0812">Transmembrane</keyword>
<dbReference type="OrthoDB" id="517560at2"/>
<dbReference type="InterPro" id="IPR012347">
    <property type="entry name" value="Ferritin-like"/>
</dbReference>
<feature type="transmembrane region" description="Helical" evidence="2">
    <location>
        <begin position="39"/>
        <end position="59"/>
    </location>
</feature>
<dbReference type="Pfam" id="PF03713">
    <property type="entry name" value="DUF305"/>
    <property type="match status" value="1"/>
</dbReference>
<feature type="transmembrane region" description="Helical" evidence="2">
    <location>
        <begin position="7"/>
        <end position="27"/>
    </location>
</feature>
<feature type="transmembrane region" description="Helical" evidence="2">
    <location>
        <begin position="66"/>
        <end position="85"/>
    </location>
</feature>
<organism evidence="4 5">
    <name type="scientific">Exiguobacterium aurantiacum</name>
    <dbReference type="NCBI Taxonomy" id="33987"/>
    <lineage>
        <taxon>Bacteria</taxon>
        <taxon>Bacillati</taxon>
        <taxon>Bacillota</taxon>
        <taxon>Bacilli</taxon>
        <taxon>Bacillales</taxon>
        <taxon>Bacillales Family XII. Incertae Sedis</taxon>
        <taxon>Exiguobacterium</taxon>
    </lineage>
</organism>
<dbReference type="AlphaFoldDB" id="A0A377FQS6"/>
<keyword evidence="2" id="KW-0472">Membrane</keyword>
<feature type="region of interest" description="Disordered" evidence="1">
    <location>
        <begin position="147"/>
        <end position="167"/>
    </location>
</feature>
<reference evidence="4 5" key="1">
    <citation type="submission" date="2018-06" db="EMBL/GenBank/DDBJ databases">
        <authorList>
            <consortium name="Pathogen Informatics"/>
            <person name="Doyle S."/>
        </authorList>
    </citation>
    <scope>NUCLEOTIDE SEQUENCE [LARGE SCALE GENOMIC DNA]</scope>
    <source>
        <strain evidence="4 5">NCTC13163</strain>
    </source>
</reference>
<dbReference type="EMBL" id="UGGP01000001">
    <property type="protein sequence ID" value="STO07187.1"/>
    <property type="molecule type" value="Genomic_DNA"/>
</dbReference>
<keyword evidence="2" id="KW-1133">Transmembrane helix</keyword>
<name>A0A377FQS6_9BACL</name>
<dbReference type="STRING" id="1397694.GCA_000702585_01048"/>
<evidence type="ECO:0000256" key="1">
    <source>
        <dbReference type="SAM" id="MobiDB-lite"/>
    </source>
</evidence>
<feature type="domain" description="DUF305" evidence="3">
    <location>
        <begin position="93"/>
        <end position="158"/>
    </location>
</feature>
<accession>A0A377FQS6</accession>
<dbReference type="InterPro" id="IPR005183">
    <property type="entry name" value="DUF305_CopM-like"/>
</dbReference>
<sequence length="167" mass="19472">MNPYVKFGVMIGVSTFLMYWLMYLNVFQLGHVFFSQTRLYMALIMGSVMAFVMLLFMWGMYKNKKLNTIILGTSALVFGLSLWLVRSQTTVDDVSWMKAMIPHHSIAILTSERAEIEDPRVKQLSEEIIHAQEREIAEMKRLIEELEKEEEQAKTDMQVHAKTDRSE</sequence>
<dbReference type="Gene3D" id="1.20.1260.10">
    <property type="match status" value="1"/>
</dbReference>
<protein>
    <submittedName>
        <fullName evidence="4">Uncharacterized protein conserved in bacteria</fullName>
    </submittedName>
</protein>
<evidence type="ECO:0000259" key="3">
    <source>
        <dbReference type="Pfam" id="PF03713"/>
    </source>
</evidence>
<proteinExistence type="predicted"/>
<gene>
    <name evidence="4" type="ORF">NCTC13163_00532</name>
</gene>
<evidence type="ECO:0000256" key="2">
    <source>
        <dbReference type="SAM" id="Phobius"/>
    </source>
</evidence>
<evidence type="ECO:0000313" key="4">
    <source>
        <dbReference type="EMBL" id="STO07187.1"/>
    </source>
</evidence>
<dbReference type="Proteomes" id="UP000254060">
    <property type="component" value="Unassembled WGS sequence"/>
</dbReference>
<dbReference type="RefSeq" id="WP_029334305.1">
    <property type="nucleotide sequence ID" value="NZ_UGGP01000001.1"/>
</dbReference>